<evidence type="ECO:0000313" key="1">
    <source>
        <dbReference type="EMBL" id="MCB6961560.1"/>
    </source>
</evidence>
<dbReference type="EMBL" id="JAAILW010000014">
    <property type="protein sequence ID" value="NSC27445.1"/>
    <property type="molecule type" value="Genomic_DNA"/>
</dbReference>
<dbReference type="RefSeq" id="WP_173840514.1">
    <property type="nucleotide sequence ID" value="NZ_JAAILW010000014.1"/>
</dbReference>
<comment type="caution">
    <text evidence="1">The sequence shown here is derived from an EMBL/GenBank/DDBJ whole genome shotgun (WGS) entry which is preliminary data.</text>
</comment>
<reference evidence="1" key="3">
    <citation type="submission" date="2021-10" db="EMBL/GenBank/DDBJ databases">
        <title>Collection of gut derived symbiotic bacterial strains cultured from healthy donors.</title>
        <authorList>
            <person name="Lin H."/>
            <person name="Littmann E."/>
            <person name="Kohout C."/>
            <person name="Pamer E.G."/>
        </authorList>
    </citation>
    <scope>NUCLEOTIDE SEQUENCE</scope>
    <source>
        <strain evidence="1">DFI.7.28A</strain>
    </source>
</reference>
<protein>
    <submittedName>
        <fullName evidence="1">Uncharacterized protein</fullName>
    </submittedName>
</protein>
<name>A0AAW4UKG4_9FIRM</name>
<dbReference type="EMBL" id="JAJCJQ010000020">
    <property type="protein sequence ID" value="MCB6961560.1"/>
    <property type="molecule type" value="Genomic_DNA"/>
</dbReference>
<dbReference type="AlphaFoldDB" id="A0AAW4UKG4"/>
<evidence type="ECO:0000313" key="3">
    <source>
        <dbReference type="Proteomes" id="UP001197741"/>
    </source>
</evidence>
<gene>
    <name evidence="2" type="ORF">G4319_08815</name>
    <name evidence="1" type="ORF">LIZ82_11775</name>
</gene>
<evidence type="ECO:0000313" key="2">
    <source>
        <dbReference type="EMBL" id="NSC27445.1"/>
    </source>
</evidence>
<dbReference type="Proteomes" id="UP001197741">
    <property type="component" value="Unassembled WGS sequence"/>
</dbReference>
<accession>A0AAW4UKG4</accession>
<proteinExistence type="predicted"/>
<reference evidence="2" key="1">
    <citation type="journal article" date="2020" name="Cell Host Microbe">
        <title>Functional and Genomic Variation between Human-Derived Isolates of Lachnospiraceae Reveals Inter- and Intra-Species Diversity.</title>
        <authorList>
            <person name="Sorbara M.T."/>
            <person name="Littmann E.R."/>
            <person name="Fontana E."/>
            <person name="Moody T.U."/>
            <person name="Kohout C.E."/>
            <person name="Gjonbalaj M."/>
            <person name="Eaton V."/>
            <person name="Seok R."/>
            <person name="Leiner I.M."/>
            <person name="Pamer E.G."/>
        </authorList>
    </citation>
    <scope>NUCLEOTIDE SEQUENCE</scope>
    <source>
        <strain evidence="2">MSK.17.79</strain>
    </source>
</reference>
<organism evidence="1 3">
    <name type="scientific">Agathobacter rectalis</name>
    <dbReference type="NCBI Taxonomy" id="39491"/>
    <lineage>
        <taxon>Bacteria</taxon>
        <taxon>Bacillati</taxon>
        <taxon>Bacillota</taxon>
        <taxon>Clostridia</taxon>
        <taxon>Lachnospirales</taxon>
        <taxon>Lachnospiraceae</taxon>
        <taxon>Agathobacter</taxon>
    </lineage>
</organism>
<dbReference type="Proteomes" id="UP001193670">
    <property type="component" value="Unassembled WGS sequence"/>
</dbReference>
<sequence>MSINVTEDSIKSVSGILSKNEEYMYKLNSSIQQAKDGKVISKSMEELEKLASE</sequence>
<reference evidence="2" key="2">
    <citation type="submission" date="2020-02" db="EMBL/GenBank/DDBJ databases">
        <authorList>
            <person name="Littmann E."/>
            <person name="Sorbara M."/>
        </authorList>
    </citation>
    <scope>NUCLEOTIDE SEQUENCE</scope>
    <source>
        <strain evidence="2">MSK.17.79</strain>
    </source>
</reference>